<dbReference type="Proteomes" id="UP001295423">
    <property type="component" value="Unassembled WGS sequence"/>
</dbReference>
<sequence length="82" mass="9521">MGNGASNMVGQAMAKQQMNSVLGDAKQGMETPKETEEQKRRRKENDERAKSRISDFEQKKKDREERKKKLKSQWNAHKKANT</sequence>
<protein>
    <submittedName>
        <fullName evidence="2">Uncharacterized protein</fullName>
    </submittedName>
</protein>
<reference evidence="2" key="1">
    <citation type="submission" date="2023-08" db="EMBL/GenBank/DDBJ databases">
        <authorList>
            <person name="Audoor S."/>
            <person name="Bilcke G."/>
        </authorList>
    </citation>
    <scope>NUCLEOTIDE SEQUENCE</scope>
</reference>
<evidence type="ECO:0000313" key="2">
    <source>
        <dbReference type="EMBL" id="CAJ1959347.1"/>
    </source>
</evidence>
<dbReference type="EMBL" id="CAKOGP040001992">
    <property type="protein sequence ID" value="CAJ1959347.1"/>
    <property type="molecule type" value="Genomic_DNA"/>
</dbReference>
<comment type="caution">
    <text evidence="2">The sequence shown here is derived from an EMBL/GenBank/DDBJ whole genome shotgun (WGS) entry which is preliminary data.</text>
</comment>
<evidence type="ECO:0000313" key="3">
    <source>
        <dbReference type="Proteomes" id="UP001295423"/>
    </source>
</evidence>
<accession>A0AAD2JKJ6</accession>
<keyword evidence="3" id="KW-1185">Reference proteome</keyword>
<gene>
    <name evidence="2" type="ORF">CYCCA115_LOCUS17769</name>
</gene>
<feature type="compositionally biased region" description="Polar residues" evidence="1">
    <location>
        <begin position="1"/>
        <end position="20"/>
    </location>
</feature>
<proteinExistence type="predicted"/>
<feature type="compositionally biased region" description="Basic and acidic residues" evidence="1">
    <location>
        <begin position="31"/>
        <end position="67"/>
    </location>
</feature>
<feature type="compositionally biased region" description="Basic residues" evidence="1">
    <location>
        <begin position="68"/>
        <end position="82"/>
    </location>
</feature>
<name>A0AAD2JKJ6_9STRA</name>
<evidence type="ECO:0000256" key="1">
    <source>
        <dbReference type="SAM" id="MobiDB-lite"/>
    </source>
</evidence>
<organism evidence="2 3">
    <name type="scientific">Cylindrotheca closterium</name>
    <dbReference type="NCBI Taxonomy" id="2856"/>
    <lineage>
        <taxon>Eukaryota</taxon>
        <taxon>Sar</taxon>
        <taxon>Stramenopiles</taxon>
        <taxon>Ochrophyta</taxon>
        <taxon>Bacillariophyta</taxon>
        <taxon>Bacillariophyceae</taxon>
        <taxon>Bacillariophycidae</taxon>
        <taxon>Bacillariales</taxon>
        <taxon>Bacillariaceae</taxon>
        <taxon>Cylindrotheca</taxon>
    </lineage>
</organism>
<dbReference type="AlphaFoldDB" id="A0AAD2JKJ6"/>
<feature type="region of interest" description="Disordered" evidence="1">
    <location>
        <begin position="1"/>
        <end position="82"/>
    </location>
</feature>